<evidence type="ECO:0000256" key="1">
    <source>
        <dbReference type="ARBA" id="ARBA00005622"/>
    </source>
</evidence>
<dbReference type="eggNOG" id="COG2819">
    <property type="taxonomic scope" value="Bacteria"/>
</dbReference>
<organism evidence="4 5">
    <name type="scientific">Polaribacter irgensii 23-P</name>
    <dbReference type="NCBI Taxonomy" id="313594"/>
    <lineage>
        <taxon>Bacteria</taxon>
        <taxon>Pseudomonadati</taxon>
        <taxon>Bacteroidota</taxon>
        <taxon>Flavobacteriia</taxon>
        <taxon>Flavobacteriales</taxon>
        <taxon>Flavobacteriaceae</taxon>
    </lineage>
</organism>
<keyword evidence="2" id="KW-0378">Hydrolase</keyword>
<protein>
    <submittedName>
        <fullName evidence="4">Uncharacterized protein</fullName>
    </submittedName>
</protein>
<dbReference type="Proteomes" id="UP000003053">
    <property type="component" value="Unassembled WGS sequence"/>
</dbReference>
<evidence type="ECO:0000256" key="2">
    <source>
        <dbReference type="ARBA" id="ARBA00022801"/>
    </source>
</evidence>
<proteinExistence type="inferred from homology"/>
<dbReference type="InterPro" id="IPR011990">
    <property type="entry name" value="TPR-like_helical_dom_sf"/>
</dbReference>
<comment type="similarity">
    <text evidence="1">Belongs to the esterase D family.</text>
</comment>
<evidence type="ECO:0000313" key="4">
    <source>
        <dbReference type="EMBL" id="EAR13111.1"/>
    </source>
</evidence>
<dbReference type="InterPro" id="IPR052558">
    <property type="entry name" value="Siderophore_Hydrolase_D"/>
</dbReference>
<dbReference type="PANTHER" id="PTHR40841">
    <property type="entry name" value="SIDEROPHORE TRIACETYLFUSARININE C ESTERASE"/>
    <property type="match status" value="1"/>
</dbReference>
<dbReference type="SUPFAM" id="SSF53474">
    <property type="entry name" value="alpha/beta-Hydrolases"/>
    <property type="match status" value="1"/>
</dbReference>
<dbReference type="Pfam" id="PF00756">
    <property type="entry name" value="Esterase"/>
    <property type="match status" value="1"/>
</dbReference>
<dbReference type="STRING" id="313594.PI23P_10795"/>
<feature type="repeat" description="TPR" evidence="3">
    <location>
        <begin position="323"/>
        <end position="356"/>
    </location>
</feature>
<keyword evidence="5" id="KW-1185">Reference proteome</keyword>
<comment type="caution">
    <text evidence="4">The sequence shown here is derived from an EMBL/GenBank/DDBJ whole genome shotgun (WGS) entry which is preliminary data.</text>
</comment>
<reference evidence="4 5" key="1">
    <citation type="submission" date="2006-02" db="EMBL/GenBank/DDBJ databases">
        <authorList>
            <person name="Murray A."/>
            <person name="Staley J."/>
            <person name="Ferriera S."/>
            <person name="Johnson J."/>
            <person name="Kravitz S."/>
            <person name="Halpern A."/>
            <person name="Remington K."/>
            <person name="Beeson K."/>
            <person name="Tran B."/>
            <person name="Rogers Y.-H."/>
            <person name="Friedman R."/>
            <person name="Venter J.C."/>
        </authorList>
    </citation>
    <scope>NUCLEOTIDE SEQUENCE [LARGE SCALE GENOMIC DNA]</scope>
    <source>
        <strain evidence="4 5">23-P</strain>
    </source>
</reference>
<dbReference type="AlphaFoldDB" id="A4C118"/>
<name>A4C118_9FLAO</name>
<dbReference type="PROSITE" id="PS50005">
    <property type="entry name" value="TPR"/>
    <property type="match status" value="1"/>
</dbReference>
<sequence>MPKSYTDTLYKKTKYPVLYLLDGPAHFYSVTGMMKQFSSSNGNSIVPEMIIVAIANTNRSRDLTPTHVAKDFFSGDSIQYDSGGGTQFLNFMEKELIPYIDTTYPTAPYRTFVGHSFGGLAVLNALIRKPTLFDNYIAIDPSLWWENQSFLKTVESELSFNKFNGKSLYVGVANTMQAGMNMQEVEKDSTKSTAHIRSILEFVKSTETNKENGLNFDWKYYPKDGHGSVPLIAAYDAFHFLFPWHELTGINQFFNPESTASAGDLIELISAHYENVSQHYGFEALPPESLLNSLGYEFMTMEGATEKAHAVFDLNIQNFPNSANVYDSMGDFQLAQKDSLQALALFQKALTIGENGFSQEKIDLLKEKLM</sequence>
<dbReference type="InterPro" id="IPR029058">
    <property type="entry name" value="AB_hydrolase_fold"/>
</dbReference>
<dbReference type="OrthoDB" id="9784036at2"/>
<dbReference type="EMBL" id="AAOG01000002">
    <property type="protein sequence ID" value="EAR13111.1"/>
    <property type="molecule type" value="Genomic_DNA"/>
</dbReference>
<dbReference type="HOGENOM" id="CLU_039834_0_1_10"/>
<accession>A4C118</accession>
<feature type="non-terminal residue" evidence="4">
    <location>
        <position position="370"/>
    </location>
</feature>
<dbReference type="PANTHER" id="PTHR40841:SF2">
    <property type="entry name" value="SIDEROPHORE-DEGRADING ESTERASE (EUROFUNG)"/>
    <property type="match status" value="1"/>
</dbReference>
<evidence type="ECO:0000256" key="3">
    <source>
        <dbReference type="PROSITE-ProRule" id="PRU00339"/>
    </source>
</evidence>
<dbReference type="SUPFAM" id="SSF48452">
    <property type="entry name" value="TPR-like"/>
    <property type="match status" value="1"/>
</dbReference>
<dbReference type="ESTHER" id="9flao-a4c118">
    <property type="family name" value="A85-IroE-IroD-Fes-Yiel"/>
</dbReference>
<evidence type="ECO:0000313" key="5">
    <source>
        <dbReference type="Proteomes" id="UP000003053"/>
    </source>
</evidence>
<keyword evidence="3" id="KW-0802">TPR repeat</keyword>
<dbReference type="GO" id="GO:0016788">
    <property type="term" value="F:hydrolase activity, acting on ester bonds"/>
    <property type="evidence" value="ECO:0007669"/>
    <property type="project" value="TreeGrafter"/>
</dbReference>
<dbReference type="InterPro" id="IPR000801">
    <property type="entry name" value="Esterase-like"/>
</dbReference>
<dbReference type="RefSeq" id="WP_004570779.1">
    <property type="nucleotide sequence ID" value="NZ_CH724148.1"/>
</dbReference>
<dbReference type="InterPro" id="IPR019734">
    <property type="entry name" value="TPR_rpt"/>
</dbReference>
<gene>
    <name evidence="4" type="ORF">PI23P_10795</name>
</gene>
<dbReference type="Gene3D" id="3.40.50.1820">
    <property type="entry name" value="alpha/beta hydrolase"/>
    <property type="match status" value="1"/>
</dbReference>